<feature type="transmembrane region" description="Helical" evidence="2">
    <location>
        <begin position="98"/>
        <end position="115"/>
    </location>
</feature>
<dbReference type="KEGG" id="nah:F5544_27290"/>
<feature type="transmembrane region" description="Helical" evidence="2">
    <location>
        <begin position="175"/>
        <end position="199"/>
    </location>
</feature>
<dbReference type="GO" id="GO:0008237">
    <property type="term" value="F:metallopeptidase activity"/>
    <property type="evidence" value="ECO:0007669"/>
    <property type="project" value="UniProtKB-KW"/>
</dbReference>
<name>A0A6G9YJC9_9NOCA</name>
<evidence type="ECO:0000256" key="2">
    <source>
        <dbReference type="SAM" id="Phobius"/>
    </source>
</evidence>
<dbReference type="Proteomes" id="UP000503540">
    <property type="component" value="Chromosome"/>
</dbReference>
<dbReference type="GO" id="GO:0004175">
    <property type="term" value="F:endopeptidase activity"/>
    <property type="evidence" value="ECO:0007669"/>
    <property type="project" value="UniProtKB-ARBA"/>
</dbReference>
<feature type="transmembrane region" description="Helical" evidence="2">
    <location>
        <begin position="135"/>
        <end position="155"/>
    </location>
</feature>
<dbReference type="Pfam" id="PF02517">
    <property type="entry name" value="Rce1-like"/>
    <property type="match status" value="1"/>
</dbReference>
<dbReference type="PANTHER" id="PTHR39430:SF1">
    <property type="entry name" value="PROTEASE"/>
    <property type="match status" value="1"/>
</dbReference>
<accession>A0A6G9YJC9</accession>
<gene>
    <name evidence="4" type="ORF">F5544_27290</name>
</gene>
<dbReference type="GO" id="GO:0006508">
    <property type="term" value="P:proteolysis"/>
    <property type="evidence" value="ECO:0007669"/>
    <property type="project" value="UniProtKB-KW"/>
</dbReference>
<keyword evidence="2" id="KW-1133">Transmembrane helix</keyword>
<keyword evidence="4" id="KW-0482">Metalloprotease</keyword>
<dbReference type="EMBL" id="CP046172">
    <property type="protein sequence ID" value="QIS13312.1"/>
    <property type="molecule type" value="Genomic_DNA"/>
</dbReference>
<evidence type="ECO:0000313" key="4">
    <source>
        <dbReference type="EMBL" id="QIS13312.1"/>
    </source>
</evidence>
<dbReference type="PANTHER" id="PTHR39430">
    <property type="entry name" value="MEMBRANE-ASSOCIATED PROTEASE-RELATED"/>
    <property type="match status" value="1"/>
</dbReference>
<evidence type="ECO:0000256" key="1">
    <source>
        <dbReference type="SAM" id="MobiDB-lite"/>
    </source>
</evidence>
<protein>
    <submittedName>
        <fullName evidence="4">CPBP family intramembrane metalloprotease</fullName>
    </submittedName>
</protein>
<feature type="compositionally biased region" description="Polar residues" evidence="1">
    <location>
        <begin position="46"/>
        <end position="55"/>
    </location>
</feature>
<evidence type="ECO:0000259" key="3">
    <source>
        <dbReference type="Pfam" id="PF02517"/>
    </source>
</evidence>
<proteinExistence type="predicted"/>
<feature type="transmembrane region" description="Helical" evidence="2">
    <location>
        <begin position="270"/>
        <end position="287"/>
    </location>
</feature>
<keyword evidence="5" id="KW-1185">Reference proteome</keyword>
<dbReference type="GO" id="GO:0080120">
    <property type="term" value="P:CAAX-box protein maturation"/>
    <property type="evidence" value="ECO:0007669"/>
    <property type="project" value="UniProtKB-ARBA"/>
</dbReference>
<keyword evidence="2" id="KW-0472">Membrane</keyword>
<feature type="transmembrane region" description="Helical" evidence="2">
    <location>
        <begin position="211"/>
        <end position="233"/>
    </location>
</feature>
<feature type="region of interest" description="Disordered" evidence="1">
    <location>
        <begin position="18"/>
        <end position="67"/>
    </location>
</feature>
<dbReference type="AlphaFoldDB" id="A0A6G9YJC9"/>
<keyword evidence="4" id="KW-0645">Protease</keyword>
<reference evidence="4 5" key="1">
    <citation type="journal article" date="2019" name="ACS Chem. Biol.">
        <title>Identification and Mobilization of a Cryptic Antibiotic Biosynthesis Gene Locus from a Human-Pathogenic Nocardia Isolate.</title>
        <authorList>
            <person name="Herisse M."/>
            <person name="Ishida K."/>
            <person name="Porter J.L."/>
            <person name="Howden B."/>
            <person name="Hertweck C."/>
            <person name="Stinear T.P."/>
            <person name="Pidot S.J."/>
        </authorList>
    </citation>
    <scope>NUCLEOTIDE SEQUENCE [LARGE SCALE GENOMIC DNA]</scope>
    <source>
        <strain evidence="4 5">AUSMDU00012717</strain>
    </source>
</reference>
<organism evidence="4 5">
    <name type="scientific">Nocardia arthritidis</name>
    <dbReference type="NCBI Taxonomy" id="228602"/>
    <lineage>
        <taxon>Bacteria</taxon>
        <taxon>Bacillati</taxon>
        <taxon>Actinomycetota</taxon>
        <taxon>Actinomycetes</taxon>
        <taxon>Mycobacteriales</taxon>
        <taxon>Nocardiaceae</taxon>
        <taxon>Nocardia</taxon>
    </lineage>
</organism>
<feature type="domain" description="CAAX prenyl protease 2/Lysostaphin resistance protein A-like" evidence="3">
    <location>
        <begin position="215"/>
        <end position="306"/>
    </location>
</feature>
<feature type="transmembrane region" description="Helical" evidence="2">
    <location>
        <begin position="294"/>
        <end position="314"/>
    </location>
</feature>
<keyword evidence="2" id="KW-0812">Transmembrane</keyword>
<feature type="transmembrane region" description="Helical" evidence="2">
    <location>
        <begin position="245"/>
        <end position="264"/>
    </location>
</feature>
<dbReference type="InterPro" id="IPR003675">
    <property type="entry name" value="Rce1/LyrA-like_dom"/>
</dbReference>
<sequence length="357" mass="38388">MAIGFSRKQLHTREAGTYAGTASSGAGTGRPHANAPRAYLRRSSRRSGATTNQLTDPPENRGRTLGGPQVRLLEDAGQCDREIPCGVGVFGGVERPGLVVRGGVVFVAVVVWWLVLTRGVSAVFGAEYTHGLHILRALGATLVTVPLIYAARRWLDRRPWSGLEWTSFARGWRQFLFGAACWAVPAGVTAAVLLGLGWADIDPRTSLPRTLLSLAGLVVLVLLFEAIPEELIFRGYFFANLRERYSAAVTVVGQAALFTAWGVLHGSATTIDRIVLFFVFALVLGALRAKTGSLWTSIGFHAAFQVTTQFLATNHWNNIALHDPDLAMGGLAFVVAPFLATAAVLLAAQGIRGWSRS</sequence>
<feature type="transmembrane region" description="Helical" evidence="2">
    <location>
        <begin position="326"/>
        <end position="348"/>
    </location>
</feature>
<evidence type="ECO:0000313" key="5">
    <source>
        <dbReference type="Proteomes" id="UP000503540"/>
    </source>
</evidence>
<keyword evidence="4" id="KW-0378">Hydrolase</keyword>